<dbReference type="GeneID" id="14906979"/>
<name>G0QVA0_ICHMU</name>
<dbReference type="InterPro" id="IPR016722">
    <property type="entry name" value="DNA_pol_alpha_bsu"/>
</dbReference>
<dbReference type="AlphaFoldDB" id="G0QVA0"/>
<dbReference type="RefSeq" id="XP_004032445.1">
    <property type="nucleotide sequence ID" value="XM_004032397.1"/>
</dbReference>
<dbReference type="GO" id="GO:0005658">
    <property type="term" value="C:alpha DNA polymerase:primase complex"/>
    <property type="evidence" value="ECO:0007669"/>
    <property type="project" value="TreeGrafter"/>
</dbReference>
<organism evidence="7 8">
    <name type="scientific">Ichthyophthirius multifiliis</name>
    <name type="common">White spot disease agent</name>
    <name type="synonym">Ich</name>
    <dbReference type="NCBI Taxonomy" id="5932"/>
    <lineage>
        <taxon>Eukaryota</taxon>
        <taxon>Sar</taxon>
        <taxon>Alveolata</taxon>
        <taxon>Ciliophora</taxon>
        <taxon>Intramacronucleata</taxon>
        <taxon>Oligohymenophorea</taxon>
        <taxon>Hymenostomatida</taxon>
        <taxon>Ophryoglenina</taxon>
        <taxon>Ichthyophthirius</taxon>
    </lineage>
</organism>
<gene>
    <name evidence="7" type="ORF">IMG5_122330</name>
</gene>
<comment type="similarity">
    <text evidence="2">Belongs to the DNA polymerase alpha subunit B family.</text>
</comment>
<evidence type="ECO:0000313" key="8">
    <source>
        <dbReference type="Proteomes" id="UP000008983"/>
    </source>
</evidence>
<dbReference type="PANTHER" id="PTHR23061:SF12">
    <property type="entry name" value="DNA POLYMERASE ALPHA SUBUNIT B"/>
    <property type="match status" value="1"/>
</dbReference>
<dbReference type="EMBL" id="GL983937">
    <property type="protein sequence ID" value="EGR30858.1"/>
    <property type="molecule type" value="Genomic_DNA"/>
</dbReference>
<feature type="domain" description="DNA polymerase alpha/delta/epsilon subunit B" evidence="6">
    <location>
        <begin position="111"/>
        <end position="329"/>
    </location>
</feature>
<dbReference type="Proteomes" id="UP000008983">
    <property type="component" value="Unassembled WGS sequence"/>
</dbReference>
<sequence length="380" mass="43918">EEVLINEDLNNFQNSSQIKVVGRISCLEKGFSNETNLILEIDSKNYFHLNFENEYFKQENIFIFPNQILMLEGFLENNRKYLNVTEVHPYIWKNITFQENQEQIFDNYRKIIISTGPFSPKSTFNFNAFDLLLKKAKEIKVSALILLGPFLDIENQVVKTSDLGADLSFEQLQNSLFERAATSLGPNVQIIVIPSTKDVLSFENIPQQPLEIQISSNYQQNIKSFSNPAYFEMDELSFYIGNSDIALNTYMGSFSKNKKNQNPIQQIPNVFESIFSQKNLYSMYPFLDQKDPKKITENINLEKIGNFDVNFDVENEDFPKIVISPSNLPCFAQKINDTVVINPGYVIKQETKGNFAVLTHFECNNNIRISQKIKIDFYTL</sequence>
<dbReference type="OMA" id="IANIDAH"/>
<proteinExistence type="inferred from homology"/>
<evidence type="ECO:0000256" key="5">
    <source>
        <dbReference type="ARBA" id="ARBA00023242"/>
    </source>
</evidence>
<evidence type="ECO:0000259" key="6">
    <source>
        <dbReference type="Pfam" id="PF04042"/>
    </source>
</evidence>
<protein>
    <recommendedName>
        <fullName evidence="3">DNA polymerase alpha subunit B</fullName>
    </recommendedName>
</protein>
<dbReference type="InParanoid" id="G0QVA0"/>
<dbReference type="Gene3D" id="3.60.21.60">
    <property type="match status" value="2"/>
</dbReference>
<keyword evidence="8" id="KW-1185">Reference proteome</keyword>
<dbReference type="OrthoDB" id="336885at2759"/>
<evidence type="ECO:0000256" key="3">
    <source>
        <dbReference type="ARBA" id="ARBA00018596"/>
    </source>
</evidence>
<dbReference type="STRING" id="857967.G0QVA0"/>
<feature type="non-terminal residue" evidence="7">
    <location>
        <position position="1"/>
    </location>
</feature>
<dbReference type="GO" id="GO:0006270">
    <property type="term" value="P:DNA replication initiation"/>
    <property type="evidence" value="ECO:0007669"/>
    <property type="project" value="TreeGrafter"/>
</dbReference>
<evidence type="ECO:0000256" key="2">
    <source>
        <dbReference type="ARBA" id="ARBA00007299"/>
    </source>
</evidence>
<dbReference type="eggNOG" id="KOG1625">
    <property type="taxonomic scope" value="Eukaryota"/>
</dbReference>
<keyword evidence="5" id="KW-0539">Nucleus</keyword>
<accession>G0QVA0</accession>
<evidence type="ECO:0000313" key="7">
    <source>
        <dbReference type="EMBL" id="EGR30858.1"/>
    </source>
</evidence>
<reference evidence="7 8" key="1">
    <citation type="submission" date="2011-07" db="EMBL/GenBank/DDBJ databases">
        <authorList>
            <person name="Coyne R."/>
            <person name="Brami D."/>
            <person name="Johnson J."/>
            <person name="Hostetler J."/>
            <person name="Hannick L."/>
            <person name="Clark T."/>
            <person name="Cassidy-Hanley D."/>
            <person name="Inman J."/>
        </authorList>
    </citation>
    <scope>NUCLEOTIDE SEQUENCE [LARGE SCALE GENOMIC DNA]</scope>
    <source>
        <strain evidence="7 8">G5</strain>
    </source>
</reference>
<dbReference type="Pfam" id="PF04042">
    <property type="entry name" value="DNA_pol_E_B"/>
    <property type="match status" value="1"/>
</dbReference>
<evidence type="ECO:0000256" key="1">
    <source>
        <dbReference type="ARBA" id="ARBA00004123"/>
    </source>
</evidence>
<evidence type="ECO:0000256" key="4">
    <source>
        <dbReference type="ARBA" id="ARBA00022705"/>
    </source>
</evidence>
<comment type="subcellular location">
    <subcellularLocation>
        <location evidence="1">Nucleus</location>
    </subcellularLocation>
</comment>
<dbReference type="InterPro" id="IPR007185">
    <property type="entry name" value="DNA_pol_a/d/e_bsu"/>
</dbReference>
<dbReference type="GO" id="GO:0003677">
    <property type="term" value="F:DNA binding"/>
    <property type="evidence" value="ECO:0007669"/>
    <property type="project" value="InterPro"/>
</dbReference>
<keyword evidence="4" id="KW-0235">DNA replication</keyword>
<dbReference type="PANTHER" id="PTHR23061">
    <property type="entry name" value="DNA POLYMERASE 2 ALPHA 70 KDA SUBUNIT"/>
    <property type="match status" value="1"/>
</dbReference>